<sequence>MNTFKSDKEFREFDEPRLFEDINVVNYPKNQPVERTKTLSPPPSSSSQQKQQQTSLTRETAYPISTLRHQFIRFNVERIEVNTSSQVLNSFKERKIVISFRFPSSDVDIRLLENIRLVIPFSKITRFRVGESGVGSSANAFDDVDSRNIFVGFESGYKINCIKCNSAANSAKIEPIIEKATSFVIIPCRDVEDNTLGLLDKGMKLFCSNTTKSSNQLVDNNTKENEVKQQQQQVFFNNSQTLVDKPQSSAIGEGLGGQQQQHQLTILCVFLTKKITIIVPKTISFDQLINTIEQRAQVHLCRGRITYLNALRQVITLTEEEDWKVAKWEFQLERMKHIEIHLA</sequence>
<dbReference type="EMBL" id="CAJVPL010000033">
    <property type="protein sequence ID" value="CAG8436419.1"/>
    <property type="molecule type" value="Genomic_DNA"/>
</dbReference>
<organism evidence="2 3">
    <name type="scientific">Ambispora gerdemannii</name>
    <dbReference type="NCBI Taxonomy" id="144530"/>
    <lineage>
        <taxon>Eukaryota</taxon>
        <taxon>Fungi</taxon>
        <taxon>Fungi incertae sedis</taxon>
        <taxon>Mucoromycota</taxon>
        <taxon>Glomeromycotina</taxon>
        <taxon>Glomeromycetes</taxon>
        <taxon>Archaeosporales</taxon>
        <taxon>Ambisporaceae</taxon>
        <taxon>Ambispora</taxon>
    </lineage>
</organism>
<reference evidence="2" key="1">
    <citation type="submission" date="2021-06" db="EMBL/GenBank/DDBJ databases">
        <authorList>
            <person name="Kallberg Y."/>
            <person name="Tangrot J."/>
            <person name="Rosling A."/>
        </authorList>
    </citation>
    <scope>NUCLEOTIDE SEQUENCE</scope>
    <source>
        <strain evidence="2">MT106</strain>
    </source>
</reference>
<name>A0A9N8YNQ2_9GLOM</name>
<dbReference type="Proteomes" id="UP000789831">
    <property type="component" value="Unassembled WGS sequence"/>
</dbReference>
<protein>
    <submittedName>
        <fullName evidence="2">2709_t:CDS:1</fullName>
    </submittedName>
</protein>
<dbReference type="AlphaFoldDB" id="A0A9N8YNQ2"/>
<proteinExistence type="predicted"/>
<accession>A0A9N8YNQ2</accession>
<dbReference type="Gene3D" id="3.10.20.90">
    <property type="entry name" value="Phosphatidylinositol 3-kinase Catalytic Subunit, Chain A, domain 1"/>
    <property type="match status" value="1"/>
</dbReference>
<dbReference type="OrthoDB" id="2373661at2759"/>
<evidence type="ECO:0000256" key="1">
    <source>
        <dbReference type="SAM" id="MobiDB-lite"/>
    </source>
</evidence>
<comment type="caution">
    <text evidence="2">The sequence shown here is derived from an EMBL/GenBank/DDBJ whole genome shotgun (WGS) entry which is preliminary data.</text>
</comment>
<keyword evidence="3" id="KW-1185">Reference proteome</keyword>
<gene>
    <name evidence="2" type="ORF">AGERDE_LOCUS657</name>
</gene>
<feature type="region of interest" description="Disordered" evidence="1">
    <location>
        <begin position="29"/>
        <end position="59"/>
    </location>
</feature>
<feature type="compositionally biased region" description="Low complexity" evidence="1">
    <location>
        <begin position="45"/>
        <end position="57"/>
    </location>
</feature>
<evidence type="ECO:0000313" key="2">
    <source>
        <dbReference type="EMBL" id="CAG8436419.1"/>
    </source>
</evidence>
<evidence type="ECO:0000313" key="3">
    <source>
        <dbReference type="Proteomes" id="UP000789831"/>
    </source>
</evidence>